<evidence type="ECO:0000256" key="3">
    <source>
        <dbReference type="ARBA" id="ARBA00022628"/>
    </source>
</evidence>
<evidence type="ECO:0000256" key="6">
    <source>
        <dbReference type="ARBA" id="ARBA00023285"/>
    </source>
</evidence>
<evidence type="ECO:0000256" key="1">
    <source>
        <dbReference type="ARBA" id="ARBA00010398"/>
    </source>
</evidence>
<name>A0ABS8NB05_9CLOT</name>
<dbReference type="InterPro" id="IPR000489">
    <property type="entry name" value="Pterin-binding_dom"/>
</dbReference>
<gene>
    <name evidence="8" type="ORF">LN736_13505</name>
</gene>
<dbReference type="NCBIfam" id="NF005719">
    <property type="entry name" value="PRK07535.1"/>
    <property type="match status" value="1"/>
</dbReference>
<proteinExistence type="inferred from homology"/>
<dbReference type="Gene3D" id="3.20.20.20">
    <property type="entry name" value="Dihydropteroate synthase-like"/>
    <property type="match status" value="1"/>
</dbReference>
<evidence type="ECO:0000256" key="5">
    <source>
        <dbReference type="ARBA" id="ARBA00022723"/>
    </source>
</evidence>
<keyword evidence="4" id="KW-0808">Transferase</keyword>
<dbReference type="SUPFAM" id="SSF51717">
    <property type="entry name" value="Dihydropteroate synthetase-like"/>
    <property type="match status" value="1"/>
</dbReference>
<evidence type="ECO:0000259" key="7">
    <source>
        <dbReference type="PROSITE" id="PS50972"/>
    </source>
</evidence>
<dbReference type="GO" id="GO:0032259">
    <property type="term" value="P:methylation"/>
    <property type="evidence" value="ECO:0007669"/>
    <property type="project" value="UniProtKB-KW"/>
</dbReference>
<dbReference type="InterPro" id="IPR011005">
    <property type="entry name" value="Dihydropteroate_synth-like_sf"/>
</dbReference>
<evidence type="ECO:0000256" key="4">
    <source>
        <dbReference type="ARBA" id="ARBA00022679"/>
    </source>
</evidence>
<keyword evidence="3" id="KW-0846">Cobalamin</keyword>
<protein>
    <submittedName>
        <fullName evidence="8">Methyltetrahydrofolate cobalamin methyltransferase</fullName>
    </submittedName>
</protein>
<sequence length="265" mass="29727">MEIIGELINTSRKLISEAVKKKDGQYIRYIAKLQQESGATYIDVNCGTFMQAEVEIMKWLVDNVLKGCSLPLCIDSPNPLALDAGLGKSQNGRPMINSITGEDERWSAVLPLIKKYNSKIIALCIDNTGMPKTQEDRLRIAEYLVSRLTDEGIDIHDIYIDPLIKPISAGEKHGVEVLDAIEEIMAKYPGIHTVCGLTNISYSLPARKLLNRTFMIQTMARGMDSYILDPTDNEMRASLMASQTLMGQDRFSRKFIKGFRDGIYK</sequence>
<dbReference type="Pfam" id="PF00809">
    <property type="entry name" value="Pterin_bind"/>
    <property type="match status" value="1"/>
</dbReference>
<dbReference type="PANTHER" id="PTHR45833">
    <property type="entry name" value="METHIONINE SYNTHASE"/>
    <property type="match status" value="1"/>
</dbReference>
<dbReference type="Proteomes" id="UP001165422">
    <property type="component" value="Unassembled WGS sequence"/>
</dbReference>
<evidence type="ECO:0000313" key="9">
    <source>
        <dbReference type="Proteomes" id="UP001165422"/>
    </source>
</evidence>
<dbReference type="InterPro" id="IPR050554">
    <property type="entry name" value="Met_Synthase/Corrinoid"/>
</dbReference>
<reference evidence="8" key="1">
    <citation type="submission" date="2021-11" db="EMBL/GenBank/DDBJ databases">
        <authorList>
            <person name="Qingchun L."/>
            <person name="Dong Z."/>
            <person name="Zongwei Q."/>
            <person name="Jia Z."/>
            <person name="Duotao L."/>
        </authorList>
    </citation>
    <scope>NUCLEOTIDE SEQUENCE</scope>
    <source>
        <strain evidence="8">WLY-B-L2</strain>
    </source>
</reference>
<comment type="similarity">
    <text evidence="1">Belongs to the vitamin-B12 dependent methionine synthase family.</text>
</comment>
<keyword evidence="5" id="KW-0479">Metal-binding</keyword>
<keyword evidence="6" id="KW-0170">Cobalt</keyword>
<evidence type="ECO:0000256" key="2">
    <source>
        <dbReference type="ARBA" id="ARBA00022603"/>
    </source>
</evidence>
<dbReference type="GO" id="GO:0008168">
    <property type="term" value="F:methyltransferase activity"/>
    <property type="evidence" value="ECO:0007669"/>
    <property type="project" value="UniProtKB-KW"/>
</dbReference>
<organism evidence="8 9">
    <name type="scientific">Clostridium aromativorans</name>
    <dbReference type="NCBI Taxonomy" id="2836848"/>
    <lineage>
        <taxon>Bacteria</taxon>
        <taxon>Bacillati</taxon>
        <taxon>Bacillota</taxon>
        <taxon>Clostridia</taxon>
        <taxon>Eubacteriales</taxon>
        <taxon>Clostridiaceae</taxon>
        <taxon>Clostridium</taxon>
    </lineage>
</organism>
<accession>A0ABS8NB05</accession>
<dbReference type="PROSITE" id="PS50972">
    <property type="entry name" value="PTERIN_BINDING"/>
    <property type="match status" value="1"/>
</dbReference>
<feature type="domain" description="Pterin-binding" evidence="7">
    <location>
        <begin position="1"/>
        <end position="264"/>
    </location>
</feature>
<keyword evidence="2 8" id="KW-0489">Methyltransferase</keyword>
<evidence type="ECO:0000313" key="8">
    <source>
        <dbReference type="EMBL" id="MCC9295878.1"/>
    </source>
</evidence>
<keyword evidence="9" id="KW-1185">Reference proteome</keyword>
<comment type="caution">
    <text evidence="8">The sequence shown here is derived from an EMBL/GenBank/DDBJ whole genome shotgun (WGS) entry which is preliminary data.</text>
</comment>
<dbReference type="EMBL" id="JAJJPB010000019">
    <property type="protein sequence ID" value="MCC9295878.1"/>
    <property type="molecule type" value="Genomic_DNA"/>
</dbReference>
<dbReference type="PANTHER" id="PTHR45833:SF1">
    <property type="entry name" value="METHIONINE SYNTHASE"/>
    <property type="match status" value="1"/>
</dbReference>
<dbReference type="RefSeq" id="WP_150356700.1">
    <property type="nucleotide sequence ID" value="NZ_JAJJPB010000019.1"/>
</dbReference>